<proteinExistence type="predicted"/>
<dbReference type="GO" id="GO:0005886">
    <property type="term" value="C:plasma membrane"/>
    <property type="evidence" value="ECO:0007669"/>
    <property type="project" value="UniProtKB-SubCell"/>
</dbReference>
<dbReference type="PROSITE" id="PS50850">
    <property type="entry name" value="MFS"/>
    <property type="match status" value="1"/>
</dbReference>
<protein>
    <submittedName>
        <fullName evidence="9">MFS transporter</fullName>
    </submittedName>
</protein>
<feature type="transmembrane region" description="Helical" evidence="7">
    <location>
        <begin position="21"/>
        <end position="42"/>
    </location>
</feature>
<dbReference type="InterPro" id="IPR011701">
    <property type="entry name" value="MFS"/>
</dbReference>
<keyword evidence="4 7" id="KW-0812">Transmembrane</keyword>
<gene>
    <name evidence="9" type="ORF">Cci01nite_60460</name>
</gene>
<dbReference type="InterPro" id="IPR020846">
    <property type="entry name" value="MFS_dom"/>
</dbReference>
<sequence>MTIADRAFYRPRHGTQTARRSLSPTVAFAGTALAFASLYLAAGAPTPLFVLYQRQWGFAPSMLTVAFAAYAFALLAALLVAGSLSDHVGRRPVLVGALLVELVSMLMFVFAPNLGWIIAARVVQGLATGAASSAFTAALLEVAPPRYRRWGSLIGSVAPAGGLGLGALLTGAAVQFTHSASLIVFGTLTVIMAAGTVVLFLSAETSTPRPGALGSLVPRVTVPHPARREFTAAVPVHLASWMMAGLFMGLGPTIVRGVFHLDSGLLNGATAFVAPGAAAVAGVLTGRLHGRRATLLGTAGVLAGTVIVAAGIAAGLLPVVWLGAAVSGLGFGSAFGGALRLVGPHAQPHQRGGLFAAVFLVAYLSFGLPLIVAGQGVALLGLQPTVLTYSAVAVLVAAAGLLTQLRLRRQEALLPATA</sequence>
<keyword evidence="10" id="KW-1185">Reference proteome</keyword>
<feature type="transmembrane region" description="Helical" evidence="7">
    <location>
        <begin position="93"/>
        <end position="111"/>
    </location>
</feature>
<dbReference type="PANTHER" id="PTHR23517">
    <property type="entry name" value="RESISTANCE PROTEIN MDTM, PUTATIVE-RELATED-RELATED"/>
    <property type="match status" value="1"/>
</dbReference>
<evidence type="ECO:0000313" key="9">
    <source>
        <dbReference type="EMBL" id="GIG00953.1"/>
    </source>
</evidence>
<feature type="transmembrane region" description="Helical" evidence="7">
    <location>
        <begin position="265"/>
        <end position="286"/>
    </location>
</feature>
<dbReference type="EMBL" id="BONH01000033">
    <property type="protein sequence ID" value="GIG00953.1"/>
    <property type="molecule type" value="Genomic_DNA"/>
</dbReference>
<feature type="domain" description="Major facilitator superfamily (MFS) profile" evidence="8">
    <location>
        <begin position="23"/>
        <end position="408"/>
    </location>
</feature>
<dbReference type="Pfam" id="PF07690">
    <property type="entry name" value="MFS_1"/>
    <property type="match status" value="1"/>
</dbReference>
<dbReference type="AlphaFoldDB" id="A0A8J3KDI7"/>
<feature type="transmembrane region" description="Helical" evidence="7">
    <location>
        <begin position="320"/>
        <end position="342"/>
    </location>
</feature>
<keyword evidence="2" id="KW-0813">Transport</keyword>
<dbReference type="SUPFAM" id="SSF103473">
    <property type="entry name" value="MFS general substrate transporter"/>
    <property type="match status" value="1"/>
</dbReference>
<comment type="caution">
    <text evidence="9">The sequence shown here is derived from an EMBL/GenBank/DDBJ whole genome shotgun (WGS) entry which is preliminary data.</text>
</comment>
<keyword evidence="3" id="KW-1003">Cell membrane</keyword>
<evidence type="ECO:0000259" key="8">
    <source>
        <dbReference type="PROSITE" id="PS50850"/>
    </source>
</evidence>
<feature type="transmembrane region" description="Helical" evidence="7">
    <location>
        <begin position="293"/>
        <end position="314"/>
    </location>
</feature>
<dbReference type="InterPro" id="IPR036259">
    <property type="entry name" value="MFS_trans_sf"/>
</dbReference>
<feature type="transmembrane region" description="Helical" evidence="7">
    <location>
        <begin position="386"/>
        <end position="405"/>
    </location>
</feature>
<accession>A0A8J3KDI7</accession>
<reference evidence="9 10" key="1">
    <citation type="submission" date="2021-01" db="EMBL/GenBank/DDBJ databases">
        <title>Whole genome shotgun sequence of Catellatospora citrea NBRC 14495.</title>
        <authorList>
            <person name="Komaki H."/>
            <person name="Tamura T."/>
        </authorList>
    </citation>
    <scope>NUCLEOTIDE SEQUENCE [LARGE SCALE GENOMIC DNA]</scope>
    <source>
        <strain evidence="9 10">NBRC 14495</strain>
    </source>
</reference>
<evidence type="ECO:0000256" key="6">
    <source>
        <dbReference type="ARBA" id="ARBA00023136"/>
    </source>
</evidence>
<dbReference type="InterPro" id="IPR050171">
    <property type="entry name" value="MFS_Transporters"/>
</dbReference>
<comment type="subcellular location">
    <subcellularLocation>
        <location evidence="1">Cell membrane</location>
        <topology evidence="1">Multi-pass membrane protein</topology>
    </subcellularLocation>
</comment>
<evidence type="ECO:0000256" key="1">
    <source>
        <dbReference type="ARBA" id="ARBA00004651"/>
    </source>
</evidence>
<dbReference type="Gene3D" id="1.20.1250.20">
    <property type="entry name" value="MFS general substrate transporter like domains"/>
    <property type="match status" value="2"/>
</dbReference>
<feature type="transmembrane region" description="Helical" evidence="7">
    <location>
        <begin position="180"/>
        <end position="201"/>
    </location>
</feature>
<feature type="transmembrane region" description="Helical" evidence="7">
    <location>
        <begin position="354"/>
        <end position="380"/>
    </location>
</feature>
<feature type="transmembrane region" description="Helical" evidence="7">
    <location>
        <begin position="238"/>
        <end position="259"/>
    </location>
</feature>
<keyword evidence="5 7" id="KW-1133">Transmembrane helix</keyword>
<evidence type="ECO:0000256" key="2">
    <source>
        <dbReference type="ARBA" id="ARBA00022448"/>
    </source>
</evidence>
<evidence type="ECO:0000256" key="4">
    <source>
        <dbReference type="ARBA" id="ARBA00022692"/>
    </source>
</evidence>
<dbReference type="GO" id="GO:0022857">
    <property type="term" value="F:transmembrane transporter activity"/>
    <property type="evidence" value="ECO:0007669"/>
    <property type="project" value="InterPro"/>
</dbReference>
<name>A0A8J3KDI7_9ACTN</name>
<keyword evidence="6 7" id="KW-0472">Membrane</keyword>
<evidence type="ECO:0000313" key="10">
    <source>
        <dbReference type="Proteomes" id="UP000659904"/>
    </source>
</evidence>
<organism evidence="9 10">
    <name type="scientific">Catellatospora citrea</name>
    <dbReference type="NCBI Taxonomy" id="53366"/>
    <lineage>
        <taxon>Bacteria</taxon>
        <taxon>Bacillati</taxon>
        <taxon>Actinomycetota</taxon>
        <taxon>Actinomycetes</taxon>
        <taxon>Micromonosporales</taxon>
        <taxon>Micromonosporaceae</taxon>
        <taxon>Catellatospora</taxon>
    </lineage>
</organism>
<evidence type="ECO:0000256" key="5">
    <source>
        <dbReference type="ARBA" id="ARBA00022989"/>
    </source>
</evidence>
<dbReference type="Proteomes" id="UP000659904">
    <property type="component" value="Unassembled WGS sequence"/>
</dbReference>
<evidence type="ECO:0000256" key="3">
    <source>
        <dbReference type="ARBA" id="ARBA00022475"/>
    </source>
</evidence>
<dbReference type="RefSeq" id="WP_120319267.1">
    <property type="nucleotide sequence ID" value="NZ_BONH01000033.1"/>
</dbReference>
<feature type="transmembrane region" description="Helical" evidence="7">
    <location>
        <begin position="117"/>
        <end position="140"/>
    </location>
</feature>
<feature type="transmembrane region" description="Helical" evidence="7">
    <location>
        <begin position="152"/>
        <end position="174"/>
    </location>
</feature>
<feature type="transmembrane region" description="Helical" evidence="7">
    <location>
        <begin position="62"/>
        <end position="81"/>
    </location>
</feature>
<evidence type="ECO:0000256" key="7">
    <source>
        <dbReference type="SAM" id="Phobius"/>
    </source>
</evidence>
<dbReference type="PANTHER" id="PTHR23517:SF13">
    <property type="entry name" value="MAJOR FACILITATOR SUPERFAMILY MFS_1"/>
    <property type="match status" value="1"/>
</dbReference>